<evidence type="ECO:0000259" key="1">
    <source>
        <dbReference type="Pfam" id="PF00144"/>
    </source>
</evidence>
<proteinExistence type="predicted"/>
<organism evidence="2 3">
    <name type="scientific">Roseobacter sinensis</name>
    <dbReference type="NCBI Taxonomy" id="2931391"/>
    <lineage>
        <taxon>Bacteria</taxon>
        <taxon>Pseudomonadati</taxon>
        <taxon>Pseudomonadota</taxon>
        <taxon>Alphaproteobacteria</taxon>
        <taxon>Rhodobacterales</taxon>
        <taxon>Roseobacteraceae</taxon>
        <taxon>Roseobacter</taxon>
    </lineage>
</organism>
<dbReference type="PANTHER" id="PTHR43283">
    <property type="entry name" value="BETA-LACTAMASE-RELATED"/>
    <property type="match status" value="1"/>
</dbReference>
<gene>
    <name evidence="2" type="ORF">MUB52_22300</name>
</gene>
<dbReference type="InterPro" id="IPR012338">
    <property type="entry name" value="Beta-lactam/transpept-like"/>
</dbReference>
<dbReference type="PANTHER" id="PTHR43283:SF7">
    <property type="entry name" value="BETA-LACTAMASE-RELATED DOMAIN-CONTAINING PROTEIN"/>
    <property type="match status" value="1"/>
</dbReference>
<dbReference type="InterPro" id="IPR050789">
    <property type="entry name" value="Diverse_Enzym_Activities"/>
</dbReference>
<dbReference type="Gene3D" id="3.40.710.10">
    <property type="entry name" value="DD-peptidase/beta-lactamase superfamily"/>
    <property type="match status" value="1"/>
</dbReference>
<protein>
    <submittedName>
        <fullName evidence="2">Beta-lactamase family protein</fullName>
    </submittedName>
</protein>
<dbReference type="InterPro" id="IPR006311">
    <property type="entry name" value="TAT_signal"/>
</dbReference>
<accession>A0ABT3BKS0</accession>
<evidence type="ECO:0000313" key="3">
    <source>
        <dbReference type="Proteomes" id="UP001208690"/>
    </source>
</evidence>
<name>A0ABT3BKS0_9RHOB</name>
<feature type="domain" description="Beta-lactamase-related" evidence="1">
    <location>
        <begin position="43"/>
        <end position="309"/>
    </location>
</feature>
<dbReference type="SUPFAM" id="SSF56601">
    <property type="entry name" value="beta-lactamase/transpeptidase-like"/>
    <property type="match status" value="1"/>
</dbReference>
<dbReference type="EMBL" id="JALIEB010000030">
    <property type="protein sequence ID" value="MCV3274174.1"/>
    <property type="molecule type" value="Genomic_DNA"/>
</dbReference>
<comment type="caution">
    <text evidence="2">The sequence shown here is derived from an EMBL/GenBank/DDBJ whole genome shotgun (WGS) entry which is preliminary data.</text>
</comment>
<dbReference type="RefSeq" id="WP_263846379.1">
    <property type="nucleotide sequence ID" value="NZ_JALIEB010000030.1"/>
</dbReference>
<dbReference type="Pfam" id="PF00144">
    <property type="entry name" value="Beta-lactamase"/>
    <property type="match status" value="1"/>
</dbReference>
<dbReference type="InterPro" id="IPR001466">
    <property type="entry name" value="Beta-lactam-related"/>
</dbReference>
<dbReference type="PROSITE" id="PS51318">
    <property type="entry name" value="TAT"/>
    <property type="match status" value="1"/>
</dbReference>
<sequence length="336" mass="36094">MPKIDRRSFMAGATALFAQPSIAQTNSWQGVAQVARAFDQCHAIVVWQGGQEVLADVFRGPAIGRAVPVKSVSKTIVAALTGAALDRGEIPSLEATLAQVAPQLIPSAADPRVGEITIEDLVTMQAGLERTSGANYSGWVSSSNWVANALTRPMVSEPGTGMHYSTGSFHVLGAVLSETSGESLLSLARARLGRPLGIDIPAWTRDPQGRYLGGNEMSLSMRDMVRFGEMYRQDGRWSGGQVLSSDWVRRSFAPRTRSQFSGLAYGYGWFLGRAGQDAYALARGYGGQIICLVPSLRLTIAITSDPTRPARSGGYFGDLMRLIENEIIPTARIQAS</sequence>
<keyword evidence="3" id="KW-1185">Reference proteome</keyword>
<evidence type="ECO:0000313" key="2">
    <source>
        <dbReference type="EMBL" id="MCV3274174.1"/>
    </source>
</evidence>
<dbReference type="Proteomes" id="UP001208690">
    <property type="component" value="Unassembled WGS sequence"/>
</dbReference>
<reference evidence="2 3" key="1">
    <citation type="submission" date="2022-04" db="EMBL/GenBank/DDBJ databases">
        <title>Roseobacter sp. WL0113 is a bacterium isolated from neritic sediment.</title>
        <authorList>
            <person name="Wang L."/>
            <person name="He W."/>
            <person name="Zhang D.-F."/>
        </authorList>
    </citation>
    <scope>NUCLEOTIDE SEQUENCE [LARGE SCALE GENOMIC DNA]</scope>
    <source>
        <strain evidence="2 3">WL0113</strain>
    </source>
</reference>